<dbReference type="eggNOG" id="COG3378">
    <property type="taxonomic scope" value="Bacteria"/>
</dbReference>
<dbReference type="AlphaFoldDB" id="K9WX32"/>
<dbReference type="InterPro" id="IPR024385">
    <property type="entry name" value="DUF3854"/>
</dbReference>
<dbReference type="SUPFAM" id="SSF52540">
    <property type="entry name" value="P-loop containing nucleoside triphosphate hydrolases"/>
    <property type="match status" value="1"/>
</dbReference>
<dbReference type="PANTHER" id="PTHR35372">
    <property type="entry name" value="ATP BINDING PROTEIN-RELATED"/>
    <property type="match status" value="1"/>
</dbReference>
<dbReference type="InterPro" id="IPR051620">
    <property type="entry name" value="ORF904-like_C"/>
</dbReference>
<evidence type="ECO:0000313" key="6">
    <source>
        <dbReference type="EMBL" id="AFZ24768.1"/>
    </source>
</evidence>
<evidence type="ECO:0000256" key="1">
    <source>
        <dbReference type="ARBA" id="ARBA00022741"/>
    </source>
</evidence>
<keyword evidence="3" id="KW-0067">ATP-binding</keyword>
<dbReference type="InterPro" id="IPR027417">
    <property type="entry name" value="P-loop_NTPase"/>
</dbReference>
<organism evidence="6 7">
    <name type="scientific">Cylindrospermum stagnale PCC 7417</name>
    <dbReference type="NCBI Taxonomy" id="56107"/>
    <lineage>
        <taxon>Bacteria</taxon>
        <taxon>Bacillati</taxon>
        <taxon>Cyanobacteriota</taxon>
        <taxon>Cyanophyceae</taxon>
        <taxon>Nostocales</taxon>
        <taxon>Nostocaceae</taxon>
        <taxon>Cylindrospermum</taxon>
    </lineage>
</organism>
<gene>
    <name evidence="6" type="ORF">Cylst_2562</name>
</gene>
<dbReference type="NCBIfam" id="TIGR01613">
    <property type="entry name" value="primase_Cterm"/>
    <property type="match status" value="1"/>
</dbReference>
<keyword evidence="1" id="KW-0547">Nucleotide-binding</keyword>
<dbReference type="KEGG" id="csg:Cylst_2562"/>
<dbReference type="GO" id="GO:0016787">
    <property type="term" value="F:hydrolase activity"/>
    <property type="evidence" value="ECO:0007669"/>
    <property type="project" value="UniProtKB-KW"/>
</dbReference>
<dbReference type="InterPro" id="IPR014818">
    <property type="entry name" value="Phage/plasmid_primase_P4_C"/>
</dbReference>
<keyword evidence="7" id="KW-1185">Reference proteome</keyword>
<evidence type="ECO:0000256" key="2">
    <source>
        <dbReference type="ARBA" id="ARBA00022801"/>
    </source>
</evidence>
<feature type="compositionally biased region" description="Basic and acidic residues" evidence="4">
    <location>
        <begin position="353"/>
        <end position="364"/>
    </location>
</feature>
<feature type="region of interest" description="Disordered" evidence="4">
    <location>
        <begin position="874"/>
        <end position="896"/>
    </location>
</feature>
<proteinExistence type="predicted"/>
<evidence type="ECO:0000256" key="3">
    <source>
        <dbReference type="ARBA" id="ARBA00022840"/>
    </source>
</evidence>
<dbReference type="PATRIC" id="fig|56107.3.peg.2834"/>
<dbReference type="Pfam" id="PF12965">
    <property type="entry name" value="DUF3854"/>
    <property type="match status" value="1"/>
</dbReference>
<evidence type="ECO:0000313" key="7">
    <source>
        <dbReference type="Proteomes" id="UP000010475"/>
    </source>
</evidence>
<dbReference type="OrthoDB" id="505390at2"/>
<feature type="compositionally biased region" description="Polar residues" evidence="4">
    <location>
        <begin position="33"/>
        <end position="45"/>
    </location>
</feature>
<sequence length="1165" mass="129912">MARTKKSGEASTSTAVKLKQSDSIVSDKYAETPQPQDIQPTKTVSQEQNKFASFQEFKTFVKTNFIEGSGIAPELFAECIEFHTDLEASAGNDAEYPIHELLNWKQPTIYGHQARETIYAAMFKNEDGSIWQGIISRWDEKSKKPYQYLAPTQNGDRVFLPPVPNSIRRKIGSRYGVEVPEEGSFWEWLKEATQVEISRAGGDGNFTAYTGSLVPLKVPRIVTEGGKKGLALLTQGYIPLSLYGCTCGGREGLIPDLRQFNQEGSIWLLAFDRDSKEETRRKVNAAKRKLEKVLAKDGFKNYIEDIVWSSEDGKGVDDLIVNKGFGAFDTAYSRALSRLEKQFSGAASGTADEPEKHKNAPPDQMAKKIAEDYRGKLAFNDETKQWMRYGDDLNRSLDDLPFGIWSPESNEYMEAIVYKILVGKEVEAFAFGADYVSSVLKLLRHELIERRWNEVSPREYLPFTNGVVEIATRKLLPHTPGYKLTWSLPREYSTDGGSWDNISNFLEHLSNGNADIKELLICYCNAVIKGRYDLQKFIHLIGLGGTGKGTFTRLVTELIGDQNVLVTNLPAWCMNQFEGANAFGKRLVIFPDEDPYRGSIGRFLSLTGEDKVRAEEKGKRAFNFDYQGMTLVVSNFPVFSGGSSSRAKRRTITVPCNKIVSEGQRKQLSKIFEPELAAFTNYLLSLADDHVTAVLKGEKEIPQCTLEFWENQMKGDSVAAWVNERVVYDPMALTPIGNDRNEGVNGADVYTLFGSYIRHCLASGDSPKSCKVFSPDLIELCHTILNWPVEKQRTKTGVFIKGLRLRVPVKDNEIPHYDYWLMSRVLDDVGSGVGLGVGLKALPCKEDVGYVGFAGGSLGEGVNKTELVINSVQNQQAADGEESDRASQTLGTDRGYKPGDRVFSTHPLQGGELVVQDYPYEGDFNFIRTVDHSLVYVGYLKKVVEVCEATQNFGPGDKVRIINQNCDCFGQEDEITAIYSMAKEAKLKVNGRLPFDFLDLVQRAPAPALENSLNITEEKPLPTPMEFSFPGIFGETKILVEFTGRPKKGGVTFNISFTFPSGKGATLKNTFIPTLGKEKSIEAIKAIALEKIEAWQSKAMLKKGRLYSVRQVGDEDCLDYIWALDCALVSVPNPPFSNQYIFSHDGKTIVASDLSEFRWQAPGES</sequence>
<reference evidence="6 7" key="1">
    <citation type="submission" date="2012-06" db="EMBL/GenBank/DDBJ databases">
        <title>Finished chromosome of genome of Cylindrospermum stagnale PCC 7417.</title>
        <authorList>
            <consortium name="US DOE Joint Genome Institute"/>
            <person name="Gugger M."/>
            <person name="Coursin T."/>
            <person name="Rippka R."/>
            <person name="Tandeau De Marsac N."/>
            <person name="Huntemann M."/>
            <person name="Wei C.-L."/>
            <person name="Han J."/>
            <person name="Detter J.C."/>
            <person name="Han C."/>
            <person name="Tapia R."/>
            <person name="Chen A."/>
            <person name="Kyrpides N."/>
            <person name="Mavromatis K."/>
            <person name="Markowitz V."/>
            <person name="Szeto E."/>
            <person name="Ivanova N."/>
            <person name="Pagani I."/>
            <person name="Pati A."/>
            <person name="Goodwin L."/>
            <person name="Nordberg H.P."/>
            <person name="Cantor M.N."/>
            <person name="Hua S.X."/>
            <person name="Woyke T."/>
            <person name="Kerfeld C.A."/>
        </authorList>
    </citation>
    <scope>NUCLEOTIDE SEQUENCE [LARGE SCALE GENOMIC DNA]</scope>
    <source>
        <strain evidence="6 7">PCC 7417</strain>
    </source>
</reference>
<dbReference type="Pfam" id="PF08706">
    <property type="entry name" value="D5_N"/>
    <property type="match status" value="1"/>
</dbReference>
<dbReference type="Proteomes" id="UP000010475">
    <property type="component" value="Chromosome"/>
</dbReference>
<protein>
    <submittedName>
        <fullName evidence="6">Phage/plasmid primase, P4 family, C-terminal domain protein</fullName>
    </submittedName>
</protein>
<dbReference type="Gene3D" id="3.40.50.300">
    <property type="entry name" value="P-loop containing nucleotide triphosphate hydrolases"/>
    <property type="match status" value="1"/>
</dbReference>
<evidence type="ECO:0000259" key="5">
    <source>
        <dbReference type="PROSITE" id="PS51206"/>
    </source>
</evidence>
<feature type="region of interest" description="Disordered" evidence="4">
    <location>
        <begin position="345"/>
        <end position="364"/>
    </location>
</feature>
<dbReference type="RefSeq" id="WP_015208022.1">
    <property type="nucleotide sequence ID" value="NC_019757.1"/>
</dbReference>
<dbReference type="InterPro" id="IPR006500">
    <property type="entry name" value="Helicase_put_C_phage/plasmid"/>
</dbReference>
<evidence type="ECO:0000256" key="4">
    <source>
        <dbReference type="SAM" id="MobiDB-lite"/>
    </source>
</evidence>
<feature type="domain" description="SF3 helicase" evidence="5">
    <location>
        <begin position="500"/>
        <end position="669"/>
    </location>
</feature>
<dbReference type="STRING" id="56107.Cylst_2562"/>
<accession>K9WX32</accession>
<dbReference type="HOGENOM" id="CLU_274720_0_0_3"/>
<dbReference type="InterPro" id="IPR014015">
    <property type="entry name" value="Helicase_SF3_DNA-vir"/>
</dbReference>
<feature type="region of interest" description="Disordered" evidence="4">
    <location>
        <begin position="25"/>
        <end position="45"/>
    </location>
</feature>
<name>K9WX32_9NOST</name>
<dbReference type="PANTHER" id="PTHR35372:SF2">
    <property type="entry name" value="SF3 HELICASE DOMAIN-CONTAINING PROTEIN"/>
    <property type="match status" value="1"/>
</dbReference>
<dbReference type="GO" id="GO:0005524">
    <property type="term" value="F:ATP binding"/>
    <property type="evidence" value="ECO:0007669"/>
    <property type="project" value="UniProtKB-KW"/>
</dbReference>
<dbReference type="EMBL" id="CP003642">
    <property type="protein sequence ID" value="AFZ24768.1"/>
    <property type="molecule type" value="Genomic_DNA"/>
</dbReference>
<dbReference type="InterPro" id="IPR045455">
    <property type="entry name" value="NrS-1_pol-like_helicase"/>
</dbReference>
<dbReference type="PROSITE" id="PS51206">
    <property type="entry name" value="SF3_HELICASE_1"/>
    <property type="match status" value="1"/>
</dbReference>
<dbReference type="Pfam" id="PF19263">
    <property type="entry name" value="DUF5906"/>
    <property type="match status" value="1"/>
</dbReference>
<keyword evidence="2" id="KW-0378">Hydrolase</keyword>